<feature type="domain" description="BD-FAE-like" evidence="2">
    <location>
        <begin position="52"/>
        <end position="258"/>
    </location>
</feature>
<dbReference type="InterPro" id="IPR029058">
    <property type="entry name" value="AB_hydrolase_fold"/>
</dbReference>
<evidence type="ECO:0000256" key="1">
    <source>
        <dbReference type="ARBA" id="ARBA00022801"/>
    </source>
</evidence>
<dbReference type="InterPro" id="IPR049492">
    <property type="entry name" value="BD-FAE-like_dom"/>
</dbReference>
<dbReference type="GO" id="GO:0016787">
    <property type="term" value="F:hydrolase activity"/>
    <property type="evidence" value="ECO:0007669"/>
    <property type="project" value="UniProtKB-KW"/>
</dbReference>
<evidence type="ECO:0000313" key="4">
    <source>
        <dbReference type="Proteomes" id="UP001595814"/>
    </source>
</evidence>
<dbReference type="Gene3D" id="3.40.50.1820">
    <property type="entry name" value="alpha/beta hydrolase"/>
    <property type="match status" value="1"/>
</dbReference>
<dbReference type="Pfam" id="PF20434">
    <property type="entry name" value="BD-FAE"/>
    <property type="match status" value="1"/>
</dbReference>
<keyword evidence="4" id="KW-1185">Reference proteome</keyword>
<evidence type="ECO:0000313" key="3">
    <source>
        <dbReference type="EMBL" id="MFC4097469.1"/>
    </source>
</evidence>
<sequence>MRIKNFLVHLILLNFIFEGIAQENPIIDTFPEGTALHGNLNYNNDTLQKQLLDIYLPPNPPDKVPLVVFVHGGGWLSNDKYADMGYMKNTVSQIVQNGYALASIDYRFSTQAVFPAQMQDCNRAMSFLVDNADKYGFDTERIAVMGFSAGGHLAALMGLSKNDDVDEFFMPDSNKFFEFKAVVDFYGPAELILFPGADNPKSPEGLLIGAAPLERPDLAKKASPVSYVDANDPPFLIVHGEKDDLVSPRHSKLLGAWLAVAGVENEVIMVEDAPHFGAMFDADEIREKVIDFLTRHLQ</sequence>
<reference evidence="4" key="1">
    <citation type="journal article" date="2019" name="Int. J. Syst. Evol. Microbiol.">
        <title>The Global Catalogue of Microorganisms (GCM) 10K type strain sequencing project: providing services to taxonomists for standard genome sequencing and annotation.</title>
        <authorList>
            <consortium name="The Broad Institute Genomics Platform"/>
            <consortium name="The Broad Institute Genome Sequencing Center for Infectious Disease"/>
            <person name="Wu L."/>
            <person name="Ma J."/>
        </authorList>
    </citation>
    <scope>NUCLEOTIDE SEQUENCE [LARGE SCALE GENOMIC DNA]</scope>
    <source>
        <strain evidence="4">CECT 7477</strain>
    </source>
</reference>
<dbReference type="SUPFAM" id="SSF53474">
    <property type="entry name" value="alpha/beta-Hydrolases"/>
    <property type="match status" value="1"/>
</dbReference>
<gene>
    <name evidence="3" type="ORF">ACFOUT_16385</name>
</gene>
<dbReference type="EMBL" id="JBHSAW010000010">
    <property type="protein sequence ID" value="MFC4097469.1"/>
    <property type="molecule type" value="Genomic_DNA"/>
</dbReference>
<name>A0ABV8JSW2_9FLAO</name>
<keyword evidence="1 3" id="KW-0378">Hydrolase</keyword>
<comment type="caution">
    <text evidence="3">The sequence shown here is derived from an EMBL/GenBank/DDBJ whole genome shotgun (WGS) entry which is preliminary data.</text>
</comment>
<dbReference type="PANTHER" id="PTHR48081:SF13">
    <property type="entry name" value="ALPHA_BETA HYDROLASE"/>
    <property type="match status" value="1"/>
</dbReference>
<dbReference type="PANTHER" id="PTHR48081">
    <property type="entry name" value="AB HYDROLASE SUPERFAMILY PROTEIN C4A8.06C"/>
    <property type="match status" value="1"/>
</dbReference>
<protein>
    <submittedName>
        <fullName evidence="3">Alpha/beta hydrolase fold domain-containing protein</fullName>
    </submittedName>
</protein>
<evidence type="ECO:0000259" key="2">
    <source>
        <dbReference type="Pfam" id="PF20434"/>
    </source>
</evidence>
<proteinExistence type="predicted"/>
<dbReference type="RefSeq" id="WP_192462096.1">
    <property type="nucleotide sequence ID" value="NZ_JACYFJ010000002.1"/>
</dbReference>
<dbReference type="Proteomes" id="UP001595814">
    <property type="component" value="Unassembled WGS sequence"/>
</dbReference>
<organism evidence="3 4">
    <name type="scientific">Euzebyella saccharophila</name>
    <dbReference type="NCBI Taxonomy" id="679664"/>
    <lineage>
        <taxon>Bacteria</taxon>
        <taxon>Pseudomonadati</taxon>
        <taxon>Bacteroidota</taxon>
        <taxon>Flavobacteriia</taxon>
        <taxon>Flavobacteriales</taxon>
        <taxon>Flavobacteriaceae</taxon>
        <taxon>Euzebyella</taxon>
    </lineage>
</organism>
<accession>A0ABV8JSW2</accession>
<dbReference type="InterPro" id="IPR050300">
    <property type="entry name" value="GDXG_lipolytic_enzyme"/>
</dbReference>